<feature type="signal peptide" evidence="1">
    <location>
        <begin position="1"/>
        <end position="19"/>
    </location>
</feature>
<evidence type="ECO:0000256" key="1">
    <source>
        <dbReference type="SAM" id="SignalP"/>
    </source>
</evidence>
<gene>
    <name evidence="2" type="ORF">GO816_07165</name>
</gene>
<accession>A0A6I4IAA1</accession>
<evidence type="ECO:0000313" key="3">
    <source>
        <dbReference type="Proteomes" id="UP000434850"/>
    </source>
</evidence>
<keyword evidence="1" id="KW-0732">Signal</keyword>
<keyword evidence="3" id="KW-1185">Reference proteome</keyword>
<comment type="caution">
    <text evidence="2">The sequence shown here is derived from an EMBL/GenBank/DDBJ whole genome shotgun (WGS) entry which is preliminary data.</text>
</comment>
<dbReference type="OrthoDB" id="677565at2"/>
<reference evidence="2 3" key="1">
    <citation type="submission" date="2019-12" db="EMBL/GenBank/DDBJ databases">
        <title>Mucilaginibacter sp. HME9299 genome sequencing and assembly.</title>
        <authorList>
            <person name="Kang H."/>
            <person name="Kim H."/>
            <person name="Joh K."/>
        </authorList>
    </citation>
    <scope>NUCLEOTIDE SEQUENCE [LARGE SCALE GENOMIC DNA]</scope>
    <source>
        <strain evidence="2 3">HME9299</strain>
    </source>
</reference>
<protein>
    <submittedName>
        <fullName evidence="2">Outer membrane beta-barrel protein</fullName>
    </submittedName>
</protein>
<proteinExistence type="predicted"/>
<name>A0A6I4IAA1_9SPHI</name>
<dbReference type="RefSeq" id="WP_157540663.1">
    <property type="nucleotide sequence ID" value="NZ_WQLA01000002.1"/>
</dbReference>
<evidence type="ECO:0000313" key="2">
    <source>
        <dbReference type="EMBL" id="MVN90898.1"/>
    </source>
</evidence>
<feature type="chain" id="PRO_5026053962" evidence="1">
    <location>
        <begin position="20"/>
        <end position="423"/>
    </location>
</feature>
<dbReference type="AlphaFoldDB" id="A0A6I4IAA1"/>
<dbReference type="Proteomes" id="UP000434850">
    <property type="component" value="Unassembled WGS sequence"/>
</dbReference>
<sequence>MKAFSLLLVSLLFSGITYAQSNYKSGYVITTAKDTLKGYIDFQEWVKSPVSIKYKQQLTDKSYTTYEPSNLRGFKIKGVCEYISFEGNISADEIFYPNLPLNLDTSVVHKAIFLEKLTAGTAINLYYHRDEIRHRFFIEDNSAPIMELIYHEYYNNDKSKVLKDLKYKQQLTLLVGKYLENNAGLIDKIEDVSFDKNSLKTFINAVNAGNGAPSIQPVEKLKVSGFSFFAGVGVNYSKMKVSGPLDLSAAPAGKSYGPLLYAGVNFFPNEKTRKLAFQAELSAWKSKHELTVESKYSDFSPIYKGAIDHWRVRRSNLSIAPGVLYNFYNTNAVKLYAGAGFAINISTSNASHVLIDPKTNNKLFDLNEIPFKKLWVNFPLKAGAVVANKIDFTLKYLPSTDISDYKSSSVSGDTFFLGAAYIF</sequence>
<organism evidence="2 3">
    <name type="scientific">Mucilaginibacter aquatilis</name>
    <dbReference type="NCBI Taxonomy" id="1517760"/>
    <lineage>
        <taxon>Bacteria</taxon>
        <taxon>Pseudomonadati</taxon>
        <taxon>Bacteroidota</taxon>
        <taxon>Sphingobacteriia</taxon>
        <taxon>Sphingobacteriales</taxon>
        <taxon>Sphingobacteriaceae</taxon>
        <taxon>Mucilaginibacter</taxon>
    </lineage>
</organism>
<dbReference type="EMBL" id="WQLA01000002">
    <property type="protein sequence ID" value="MVN90898.1"/>
    <property type="molecule type" value="Genomic_DNA"/>
</dbReference>